<accession>A0A5E7C8F5</accession>
<dbReference type="Proteomes" id="UP000337909">
    <property type="component" value="Unassembled WGS sequence"/>
</dbReference>
<gene>
    <name evidence="1" type="ORF">PS691_02447</name>
</gene>
<dbReference type="EMBL" id="CABVHQ010000020">
    <property type="protein sequence ID" value="VVN98637.1"/>
    <property type="molecule type" value="Genomic_DNA"/>
</dbReference>
<sequence length="32" mass="3811">MFNITPDEINQFNDLDLRELVGRLYEAELVSR</sequence>
<dbReference type="AlphaFoldDB" id="A0A5E7C8F5"/>
<evidence type="ECO:0000313" key="2">
    <source>
        <dbReference type="Proteomes" id="UP000337909"/>
    </source>
</evidence>
<organism evidence="1 2">
    <name type="scientific">Pseudomonas fluorescens</name>
    <dbReference type="NCBI Taxonomy" id="294"/>
    <lineage>
        <taxon>Bacteria</taxon>
        <taxon>Pseudomonadati</taxon>
        <taxon>Pseudomonadota</taxon>
        <taxon>Gammaproteobacteria</taxon>
        <taxon>Pseudomonadales</taxon>
        <taxon>Pseudomonadaceae</taxon>
        <taxon>Pseudomonas</taxon>
    </lineage>
</organism>
<proteinExistence type="predicted"/>
<name>A0A5E7C8F5_PSEFL</name>
<protein>
    <submittedName>
        <fullName evidence="1">Uncharacterized protein</fullName>
    </submittedName>
</protein>
<reference evidence="1 2" key="1">
    <citation type="submission" date="2019-09" db="EMBL/GenBank/DDBJ databases">
        <authorList>
            <person name="Chandra G."/>
            <person name="Truman W A."/>
        </authorList>
    </citation>
    <scope>NUCLEOTIDE SEQUENCE [LARGE SCALE GENOMIC DNA]</scope>
    <source>
        <strain evidence="1">PS691</strain>
    </source>
</reference>
<evidence type="ECO:0000313" key="1">
    <source>
        <dbReference type="EMBL" id="VVN98637.1"/>
    </source>
</evidence>